<geneLocation type="plasmid" evidence="2 3">
    <name>pAC1520</name>
</geneLocation>
<name>A0AAJ5ZAU2_AERCA</name>
<dbReference type="Proteomes" id="UP001218423">
    <property type="component" value="Plasmid pAC1520"/>
</dbReference>
<dbReference type="EMBL" id="CP120943">
    <property type="protein sequence ID" value="WFG00273.1"/>
    <property type="molecule type" value="Genomic_DNA"/>
</dbReference>
<keyword evidence="1" id="KW-1133">Transmembrane helix</keyword>
<keyword evidence="2" id="KW-0614">Plasmid</keyword>
<gene>
    <name evidence="2" type="ORF">P5S46_21160</name>
</gene>
<evidence type="ECO:0000313" key="2">
    <source>
        <dbReference type="EMBL" id="WFG00273.1"/>
    </source>
</evidence>
<dbReference type="Gene3D" id="3.30.1690.10">
    <property type="entry name" value="TcpA-like pilin"/>
    <property type="match status" value="1"/>
</dbReference>
<dbReference type="InterPro" id="IPR045584">
    <property type="entry name" value="Pilin-like"/>
</dbReference>
<evidence type="ECO:0000256" key="1">
    <source>
        <dbReference type="SAM" id="Phobius"/>
    </source>
</evidence>
<protein>
    <submittedName>
        <fullName evidence="2">Uncharacterized protein</fullName>
    </submittedName>
</protein>
<organism evidence="2 3">
    <name type="scientific">Aeromonas caviae</name>
    <name type="common">Aeromonas punctata</name>
    <dbReference type="NCBI Taxonomy" id="648"/>
    <lineage>
        <taxon>Bacteria</taxon>
        <taxon>Pseudomonadati</taxon>
        <taxon>Pseudomonadota</taxon>
        <taxon>Gammaproteobacteria</taxon>
        <taxon>Aeromonadales</taxon>
        <taxon>Aeromonadaceae</taxon>
        <taxon>Aeromonas</taxon>
    </lineage>
</organism>
<dbReference type="RefSeq" id="WP_277857212.1">
    <property type="nucleotide sequence ID" value="NZ_CP120943.1"/>
</dbReference>
<reference evidence="2" key="1">
    <citation type="submission" date="2023-03" db="EMBL/GenBank/DDBJ databases">
        <title>Aeromonas caviae strain AC1520.</title>
        <authorList>
            <person name="Xie T."/>
            <person name="Zhang Q."/>
            <person name="Deng J."/>
            <person name="Li X."/>
        </authorList>
    </citation>
    <scope>NUCLEOTIDE SEQUENCE</scope>
    <source>
        <strain evidence="2">AC1520</strain>
        <plasmid evidence="2">pAC1520</plasmid>
    </source>
</reference>
<dbReference type="AlphaFoldDB" id="A0AAJ5ZAU2"/>
<keyword evidence="1" id="KW-0472">Membrane</keyword>
<proteinExistence type="predicted"/>
<dbReference type="SUPFAM" id="SSF54523">
    <property type="entry name" value="Pili subunits"/>
    <property type="match status" value="1"/>
</dbReference>
<feature type="transmembrane region" description="Helical" evidence="1">
    <location>
        <begin position="21"/>
        <end position="41"/>
    </location>
</feature>
<accession>A0AAJ5ZAU2</accession>
<keyword evidence="1" id="KW-0812">Transmembrane</keyword>
<evidence type="ECO:0000313" key="3">
    <source>
        <dbReference type="Proteomes" id="UP001218423"/>
    </source>
</evidence>
<sequence length="162" mass="17229">MKRSYNRARDIKGMVAKQAGFTLMETILAIILGVGVMAFAAKFGMQGYDSYRVKRMVDQVQLIQSAMSKAADINGSYASITKIDDLLNFGLNADAKTSPFGAAVAVVGSAYSYVITFPTTPSFACAQMVKRYPSDVTQGATKTTCGTGSTKSSVVLEFTSNG</sequence>